<dbReference type="InterPro" id="IPR011059">
    <property type="entry name" value="Metal-dep_hydrolase_composite"/>
</dbReference>
<dbReference type="EMBL" id="CP095072">
    <property type="protein sequence ID" value="UOQ47141.1"/>
    <property type="molecule type" value="Genomic_DNA"/>
</dbReference>
<reference evidence="2 3" key="1">
    <citation type="submission" date="2022-04" db="EMBL/GenBank/DDBJ databases">
        <title>Gracilibacillus sp. isolated from saltern.</title>
        <authorList>
            <person name="Won M."/>
            <person name="Lee C.-M."/>
            <person name="Woen H.-Y."/>
            <person name="Kwon S.-W."/>
        </authorList>
    </citation>
    <scope>NUCLEOTIDE SEQUENCE [LARGE SCALE GENOMIC DNA]</scope>
    <source>
        <strain evidence="2 3">SSWR10-1</strain>
    </source>
</reference>
<dbReference type="PANTHER" id="PTHR22642:SF2">
    <property type="entry name" value="PROTEIN LONG AFTER FAR-RED 3"/>
    <property type="match status" value="1"/>
</dbReference>
<sequence length="529" mass="59397">MSTLFYGGTIYTMIEPGATVEAVIVENGKIKDAGEEPYLRNTYHIEQQYHLQGAVMYPGFVDSHLHIAGHGEKLLHLDLSLMTSAEEVLEALAQKVHDLEPGEWLIADGWNENQWQEPRIIDKYELDQISSDHPMILTRVCRHAIIVNSKALALAGIQADTEDPQGGKIIRDETGEPTGYLLDQAQEMIKEIIPTISEALLQKTIKVAIEDLLRLGLTGGHTEDLSYYGGFDRTLRAYQEVVPRQYKFRAHLLVHHLVFDDMLAQGYRYGQGGDFTSLGAMKIFSDGALGGATAWLSDPYEDDPDNIGIPIHTRKNLEIWFQKARKFGFPVAVHAIGDRAVEEVVNCIIKYPLTNGLRDRIIHAQIMNQKLLTQLKGLNAVLDIQPSFVASDFPWVKDRIGDERTRASYPWKTYLEEGIACAGGSDAPIEQVNPLLGIQAAVTRRSAIDGKVYGKEQQLSVFDAISLYTRGSAYVIHHEYDRGMILPEYVADFTILEQDLFQNDPELFHEIEVQATIVDGEVMYQKTED</sequence>
<protein>
    <submittedName>
        <fullName evidence="2">Amidohydrolase</fullName>
    </submittedName>
</protein>
<evidence type="ECO:0000313" key="2">
    <source>
        <dbReference type="EMBL" id="UOQ47141.1"/>
    </source>
</evidence>
<feature type="domain" description="Amidohydrolase 3" evidence="1">
    <location>
        <begin position="51"/>
        <end position="524"/>
    </location>
</feature>
<dbReference type="InterPro" id="IPR033932">
    <property type="entry name" value="YtcJ-like"/>
</dbReference>
<dbReference type="SUPFAM" id="SSF51556">
    <property type="entry name" value="Metallo-dependent hydrolases"/>
    <property type="match status" value="1"/>
</dbReference>
<proteinExistence type="predicted"/>
<dbReference type="RefSeq" id="WP_244716003.1">
    <property type="nucleotide sequence ID" value="NZ_CP095072.1"/>
</dbReference>
<dbReference type="Gene3D" id="3.20.20.140">
    <property type="entry name" value="Metal-dependent hydrolases"/>
    <property type="match status" value="1"/>
</dbReference>
<evidence type="ECO:0000259" key="1">
    <source>
        <dbReference type="Pfam" id="PF07969"/>
    </source>
</evidence>
<evidence type="ECO:0000313" key="3">
    <source>
        <dbReference type="Proteomes" id="UP000831782"/>
    </source>
</evidence>
<name>A0ABY4EY95_9BACI</name>
<accession>A0ABY4EY95</accession>
<dbReference type="SUPFAM" id="SSF51338">
    <property type="entry name" value="Composite domain of metallo-dependent hydrolases"/>
    <property type="match status" value="1"/>
</dbReference>
<dbReference type="Proteomes" id="UP000831782">
    <property type="component" value="Chromosome"/>
</dbReference>
<dbReference type="PANTHER" id="PTHR22642">
    <property type="entry name" value="IMIDAZOLONEPROPIONASE"/>
    <property type="match status" value="1"/>
</dbReference>
<dbReference type="Gene3D" id="2.30.40.10">
    <property type="entry name" value="Urease, subunit C, domain 1"/>
    <property type="match status" value="1"/>
</dbReference>
<keyword evidence="3" id="KW-1185">Reference proteome</keyword>
<dbReference type="Gene3D" id="3.10.310.70">
    <property type="match status" value="1"/>
</dbReference>
<gene>
    <name evidence="2" type="ORF">MUN88_13765</name>
</gene>
<dbReference type="CDD" id="cd01300">
    <property type="entry name" value="YtcJ_like"/>
    <property type="match status" value="1"/>
</dbReference>
<dbReference type="Pfam" id="PF07969">
    <property type="entry name" value="Amidohydro_3"/>
    <property type="match status" value="1"/>
</dbReference>
<organism evidence="2 3">
    <name type="scientific">Gracilibacillus caseinilyticus</name>
    <dbReference type="NCBI Taxonomy" id="2932256"/>
    <lineage>
        <taxon>Bacteria</taxon>
        <taxon>Bacillati</taxon>
        <taxon>Bacillota</taxon>
        <taxon>Bacilli</taxon>
        <taxon>Bacillales</taxon>
        <taxon>Bacillaceae</taxon>
        <taxon>Gracilibacillus</taxon>
    </lineage>
</organism>
<dbReference type="InterPro" id="IPR032466">
    <property type="entry name" value="Metal_Hydrolase"/>
</dbReference>
<dbReference type="InterPro" id="IPR013108">
    <property type="entry name" value="Amidohydro_3"/>
</dbReference>